<gene>
    <name evidence="1" type="ORF">A3SI_01256</name>
</gene>
<evidence type="ECO:0008006" key="3">
    <source>
        <dbReference type="Google" id="ProtNLM"/>
    </source>
</evidence>
<reference evidence="1 2" key="1">
    <citation type="submission" date="2012-05" db="EMBL/GenBank/DDBJ databases">
        <title>Genome sequence of Nitritalea halalkaliphila LW7.</title>
        <authorList>
            <person name="Jangir P.K."/>
            <person name="Singh A."/>
            <person name="Shivaji S."/>
            <person name="Sharma R."/>
        </authorList>
    </citation>
    <scope>NUCLEOTIDE SEQUENCE [LARGE SCALE GENOMIC DNA]</scope>
    <source>
        <strain evidence="1 2">LW7</strain>
    </source>
</reference>
<comment type="caution">
    <text evidence="1">The sequence shown here is derived from an EMBL/GenBank/DDBJ whole genome shotgun (WGS) entry which is preliminary data.</text>
</comment>
<dbReference type="STRING" id="1189621.A3SI_01256"/>
<evidence type="ECO:0000313" key="2">
    <source>
        <dbReference type="Proteomes" id="UP000005551"/>
    </source>
</evidence>
<proteinExistence type="predicted"/>
<sequence>MEVQAQRFIDPQDSPPFKDRLYYGANLSLQFGTITFIDVSPLAGVMITDKFSAGLGATYQYFNDRRFIGGDQSIFGGRIFTRYNLFPNIFAHAEYESLNLDVFNRQSETFQREWVPGLFVGAGYFVPYGERGGANFKLLFNLLYDNLRSPYAEPFVIRVGFVL</sequence>
<evidence type="ECO:0000313" key="1">
    <source>
        <dbReference type="EMBL" id="EIM78678.1"/>
    </source>
</evidence>
<keyword evidence="2" id="KW-1185">Reference proteome</keyword>
<dbReference type="PATRIC" id="fig|1189621.3.peg.260"/>
<organism evidence="1 2">
    <name type="scientific">Nitritalea halalkaliphila LW7</name>
    <dbReference type="NCBI Taxonomy" id="1189621"/>
    <lineage>
        <taxon>Bacteria</taxon>
        <taxon>Pseudomonadati</taxon>
        <taxon>Bacteroidota</taxon>
        <taxon>Cytophagia</taxon>
        <taxon>Cytophagales</taxon>
        <taxon>Cyclobacteriaceae</taxon>
        <taxon>Nitritalea</taxon>
    </lineage>
</organism>
<protein>
    <recommendedName>
        <fullName evidence="3">Outer membrane protein beta-barrel domain-containing protein</fullName>
    </recommendedName>
</protein>
<dbReference type="Proteomes" id="UP000005551">
    <property type="component" value="Unassembled WGS sequence"/>
</dbReference>
<dbReference type="EMBL" id="AJYA01000002">
    <property type="protein sequence ID" value="EIM78678.1"/>
    <property type="molecule type" value="Genomic_DNA"/>
</dbReference>
<accession>I5CA26</accession>
<dbReference type="AlphaFoldDB" id="I5CA26"/>
<name>I5CA26_9BACT</name>